<dbReference type="RefSeq" id="WP_186868410.1">
    <property type="nucleotide sequence ID" value="NZ_JACOOL010000001.1"/>
</dbReference>
<keyword evidence="1" id="KW-0808">Transferase</keyword>
<gene>
    <name evidence="1" type="ORF">H8S33_02675</name>
</gene>
<reference evidence="1" key="1">
    <citation type="submission" date="2020-08" db="EMBL/GenBank/DDBJ databases">
        <title>Genome public.</title>
        <authorList>
            <person name="Liu C."/>
            <person name="Sun Q."/>
        </authorList>
    </citation>
    <scope>NUCLEOTIDE SEQUENCE</scope>
    <source>
        <strain evidence="1">BX22</strain>
    </source>
</reference>
<dbReference type="AlphaFoldDB" id="A0A923RGP9"/>
<comment type="caution">
    <text evidence="1">The sequence shown here is derived from an EMBL/GenBank/DDBJ whole genome shotgun (WGS) entry which is preliminary data.</text>
</comment>
<evidence type="ECO:0000313" key="2">
    <source>
        <dbReference type="Proteomes" id="UP000637359"/>
    </source>
</evidence>
<protein>
    <submittedName>
        <fullName evidence="1">Glycosyl transferase family 2</fullName>
    </submittedName>
</protein>
<dbReference type="Proteomes" id="UP000637359">
    <property type="component" value="Unassembled WGS sequence"/>
</dbReference>
<sequence>MNFEETLIDINDLKDYKIPSSSDPFILSINNNKVKFEFLIKNIEEASNILIMGSGSYDPNKFNPPVFQRHAWIEDFSHTVIIYNDPTLYLGKITIGWGNGTEDRHYLKEVSEILEILLGKLNYKNENTYFYGSSAGGFMSLVLSGFLKGSTAIVNNPQTVVANFWPVPVREMIEASYPSMELEDVVSRFPERMNVIEFYKSINYVPPINYLQNVAATRDVEKHLIPFISEINTLSSEIFTKNVKIELYSDEEKGHKPVSKKETIKYIENIIAGR</sequence>
<dbReference type="GO" id="GO:0016740">
    <property type="term" value="F:transferase activity"/>
    <property type="evidence" value="ECO:0007669"/>
    <property type="project" value="UniProtKB-KW"/>
</dbReference>
<organism evidence="1 2">
    <name type="scientific">Ornithinibacillus hominis</name>
    <dbReference type="NCBI Taxonomy" id="2763055"/>
    <lineage>
        <taxon>Bacteria</taxon>
        <taxon>Bacillati</taxon>
        <taxon>Bacillota</taxon>
        <taxon>Bacilli</taxon>
        <taxon>Bacillales</taxon>
        <taxon>Bacillaceae</taxon>
        <taxon>Ornithinibacillus</taxon>
    </lineage>
</organism>
<keyword evidence="2" id="KW-1185">Reference proteome</keyword>
<accession>A0A923RGP9</accession>
<dbReference type="SUPFAM" id="SSF53474">
    <property type="entry name" value="alpha/beta-Hydrolases"/>
    <property type="match status" value="1"/>
</dbReference>
<evidence type="ECO:0000313" key="1">
    <source>
        <dbReference type="EMBL" id="MBC5635723.1"/>
    </source>
</evidence>
<dbReference type="EMBL" id="JACOOL010000001">
    <property type="protein sequence ID" value="MBC5635723.1"/>
    <property type="molecule type" value="Genomic_DNA"/>
</dbReference>
<name>A0A923RGP9_9BACI</name>
<proteinExistence type="predicted"/>
<dbReference type="InterPro" id="IPR029058">
    <property type="entry name" value="AB_hydrolase_fold"/>
</dbReference>